<feature type="transmembrane region" description="Helical" evidence="1">
    <location>
        <begin position="21"/>
        <end position="39"/>
    </location>
</feature>
<dbReference type="Proteomes" id="UP001230629">
    <property type="component" value="Unassembled WGS sequence"/>
</dbReference>
<keyword evidence="1" id="KW-0812">Transmembrane</keyword>
<keyword evidence="1" id="KW-1133">Transmembrane helix</keyword>
<evidence type="ECO:0000313" key="4">
    <source>
        <dbReference type="Proteomes" id="UP000254076"/>
    </source>
</evidence>
<reference evidence="3 4" key="1">
    <citation type="submission" date="2018-06" db="EMBL/GenBank/DDBJ databases">
        <authorList>
            <consortium name="Pathogen Informatics"/>
            <person name="Doyle S."/>
        </authorList>
    </citation>
    <scope>NUCLEOTIDE SEQUENCE [LARGE SCALE GENOMIC DNA]</scope>
    <source>
        <strain evidence="3 4">NCTC8185</strain>
    </source>
</reference>
<dbReference type="AlphaFoldDB" id="A0A8B4RCN7"/>
<dbReference type="EMBL" id="JASOIH010000008">
    <property type="protein sequence ID" value="MDK6899907.1"/>
    <property type="molecule type" value="Genomic_DNA"/>
</dbReference>
<sequence length="142" mass="16493">MKNLLLKCKDKKVKAFTLLESLIVLSVVAFMTLVFSTSFNNIFRQVEETIFFISFEHLYRDTQKLSAFGQKKQTLTISHNYLENTYERLYLPKTVKVVKSDTLAFDANGGNSSLAKIQFECYRKTVTYQLYIGSGNYRKKEN</sequence>
<keyword evidence="1" id="KW-0472">Membrane</keyword>
<dbReference type="Proteomes" id="UP000254076">
    <property type="component" value="Unassembled WGS sequence"/>
</dbReference>
<name>A0A8B4RCN7_STRAG</name>
<dbReference type="EMBL" id="UHEQ01000004">
    <property type="protein sequence ID" value="SUN13530.1"/>
    <property type="molecule type" value="Genomic_DNA"/>
</dbReference>
<proteinExistence type="predicted"/>
<protein>
    <submittedName>
        <fullName evidence="2">Competence type IV pilus minor pilin ComGD</fullName>
    </submittedName>
    <submittedName>
        <fullName evidence="3">Late competence protein ComGD, access of DNA to ComEA, FIG038316</fullName>
    </submittedName>
</protein>
<dbReference type="KEGG" id="sagg:EN73_01100"/>
<dbReference type="RefSeq" id="WP_000793381.1">
    <property type="nucleotide sequence ID" value="NZ_CABMHV010000065.1"/>
</dbReference>
<evidence type="ECO:0000313" key="2">
    <source>
        <dbReference type="EMBL" id="MDK6899907.1"/>
    </source>
</evidence>
<comment type="caution">
    <text evidence="3">The sequence shown here is derived from an EMBL/GenBank/DDBJ whole genome shotgun (WGS) entry which is preliminary data.</text>
</comment>
<accession>A0A8B4RCN7</accession>
<dbReference type="InterPro" id="IPR016785">
    <property type="entry name" value="ComGD"/>
</dbReference>
<evidence type="ECO:0000256" key="1">
    <source>
        <dbReference type="SAM" id="Phobius"/>
    </source>
</evidence>
<evidence type="ECO:0000313" key="3">
    <source>
        <dbReference type="EMBL" id="SUN13530.1"/>
    </source>
</evidence>
<reference evidence="2" key="2">
    <citation type="submission" date="2023-05" db="EMBL/GenBank/DDBJ databases">
        <title>Cataloging the Phylogenetic Diversity of Human Bladder Bacteria.</title>
        <authorList>
            <person name="Du J."/>
        </authorList>
    </citation>
    <scope>NUCLEOTIDE SEQUENCE</scope>
    <source>
        <strain evidence="2">UMB8703</strain>
    </source>
</reference>
<organism evidence="3 4">
    <name type="scientific">Streptococcus agalactiae</name>
    <dbReference type="NCBI Taxonomy" id="1311"/>
    <lineage>
        <taxon>Bacteria</taxon>
        <taxon>Bacillati</taxon>
        <taxon>Bacillota</taxon>
        <taxon>Bacilli</taxon>
        <taxon>Lactobacillales</taxon>
        <taxon>Streptococcaceae</taxon>
        <taxon>Streptococcus</taxon>
    </lineage>
</organism>
<gene>
    <name evidence="2" type="primary">comGD</name>
    <name evidence="3" type="ORF">NCTC8185_00731</name>
    <name evidence="2" type="ORF">QP229_07865</name>
</gene>
<dbReference type="NCBIfam" id="NF040982">
    <property type="entry name" value="ComGD"/>
    <property type="match status" value="1"/>
</dbReference>